<reference evidence="2" key="1">
    <citation type="submission" date="2021-09" db="EMBL/GenBank/DDBJ databases">
        <authorList>
            <consortium name="Pathogen Informatics"/>
        </authorList>
    </citation>
    <scope>NUCLEOTIDE SEQUENCE</scope>
    <source>
        <strain evidence="2">PvW1</strain>
    </source>
</reference>
<feature type="transmembrane region" description="Helical" evidence="1">
    <location>
        <begin position="161"/>
        <end position="182"/>
    </location>
</feature>
<evidence type="ECO:0000313" key="3">
    <source>
        <dbReference type="Proteomes" id="UP000779233"/>
    </source>
</evidence>
<dbReference type="PROSITE" id="PS51257">
    <property type="entry name" value="PROKAR_LIPOPROTEIN"/>
    <property type="match status" value="1"/>
</dbReference>
<organism evidence="2 3">
    <name type="scientific">Plasmodium vivax</name>
    <name type="common">malaria parasite P. vivax</name>
    <dbReference type="NCBI Taxonomy" id="5855"/>
    <lineage>
        <taxon>Eukaryota</taxon>
        <taxon>Sar</taxon>
        <taxon>Alveolata</taxon>
        <taxon>Apicomplexa</taxon>
        <taxon>Aconoidasida</taxon>
        <taxon>Haemosporida</taxon>
        <taxon>Plasmodiidae</taxon>
        <taxon>Plasmodium</taxon>
        <taxon>Plasmodium (Plasmodium)</taxon>
    </lineage>
</organism>
<dbReference type="InterPro" id="IPR022139">
    <property type="entry name" value="Fam-L/Fam-M-like_plasmodium"/>
</dbReference>
<evidence type="ECO:0000256" key="1">
    <source>
        <dbReference type="SAM" id="Phobius"/>
    </source>
</evidence>
<feature type="transmembrane region" description="Helical" evidence="1">
    <location>
        <begin position="222"/>
        <end position="247"/>
    </location>
</feature>
<evidence type="ECO:0000313" key="2">
    <source>
        <dbReference type="EMBL" id="CAG9473088.1"/>
    </source>
</evidence>
<accession>A0A8S4H634</accession>
<keyword evidence="1" id="KW-0812">Transmembrane</keyword>
<keyword evidence="1" id="KW-0472">Membrane</keyword>
<dbReference type="Pfam" id="PF12420">
    <property type="entry name" value="DUF3671"/>
    <property type="match status" value="1"/>
</dbReference>
<name>A0A8S4H634_PLAVI</name>
<dbReference type="Proteomes" id="UP000779233">
    <property type="component" value="Unassembled WGS sequence"/>
</dbReference>
<protein>
    <submittedName>
        <fullName evidence="2">(malaria parasite P. vivax) hypothetical protein</fullName>
    </submittedName>
</protein>
<dbReference type="VEuPathDB" id="PlasmoDB:PVPAM_050009200"/>
<feature type="transmembrane region" description="Helical" evidence="1">
    <location>
        <begin position="15"/>
        <end position="34"/>
    </location>
</feature>
<proteinExistence type="predicted"/>
<gene>
    <name evidence="2" type="ORF">PVW1_120013500</name>
</gene>
<sequence length="280" mass="33468">MAALRNYNIGKNVNFTIFLKTFTFLFFALSCLTYNDVRPYCKLLEYMYKQQRTCNTEFNRLLATYERQRELKHTMLREKLPEKRNVSDNISVYSHVKRNESNNIDVYMKNYKRRYGKKKGLSKLDCYYENKVFRKFNHIRDIAEKVQYNEKRAKKFFLRKYGTVLIFLSLIPALGFVFPILFGVQEIGKGALDYCLNKNHPGTGSTCTAKYGWYDHKTKIEIIGYFSYIFFSFFGVIVSLVFIYIMIKVIKYERIKAGRGKMNRKEYIDFCKKLLKNEKF</sequence>
<dbReference type="EMBL" id="CAJZCX010000004">
    <property type="protein sequence ID" value="CAG9473088.1"/>
    <property type="molecule type" value="Genomic_DNA"/>
</dbReference>
<comment type="caution">
    <text evidence="2">The sequence shown here is derived from an EMBL/GenBank/DDBJ whole genome shotgun (WGS) entry which is preliminary data.</text>
</comment>
<keyword evidence="1" id="KW-1133">Transmembrane helix</keyword>
<dbReference type="AlphaFoldDB" id="A0A8S4H634"/>